<organism evidence="2 3">
    <name type="scientific">Penicillium concentricum</name>
    <dbReference type="NCBI Taxonomy" id="293559"/>
    <lineage>
        <taxon>Eukaryota</taxon>
        <taxon>Fungi</taxon>
        <taxon>Dikarya</taxon>
        <taxon>Ascomycota</taxon>
        <taxon>Pezizomycotina</taxon>
        <taxon>Eurotiomycetes</taxon>
        <taxon>Eurotiomycetidae</taxon>
        <taxon>Eurotiales</taxon>
        <taxon>Aspergillaceae</taxon>
        <taxon>Penicillium</taxon>
    </lineage>
</organism>
<dbReference type="RefSeq" id="XP_056574599.1">
    <property type="nucleotide sequence ID" value="XM_056728784.1"/>
</dbReference>
<keyword evidence="3" id="KW-1185">Reference proteome</keyword>
<proteinExistence type="predicted"/>
<dbReference type="InterPro" id="IPR036047">
    <property type="entry name" value="F-box-like_dom_sf"/>
</dbReference>
<dbReference type="GeneID" id="81467967"/>
<comment type="caution">
    <text evidence="2">The sequence shown here is derived from an EMBL/GenBank/DDBJ whole genome shotgun (WGS) entry which is preliminary data.</text>
</comment>
<evidence type="ECO:0000259" key="1">
    <source>
        <dbReference type="PROSITE" id="PS50181"/>
    </source>
</evidence>
<dbReference type="Gene3D" id="2.100.10.30">
    <property type="entry name" value="Jacalin-like lectin domain"/>
    <property type="match status" value="1"/>
</dbReference>
<reference evidence="2" key="1">
    <citation type="submission" date="2022-12" db="EMBL/GenBank/DDBJ databases">
        <authorList>
            <person name="Petersen C."/>
        </authorList>
    </citation>
    <scope>NUCLEOTIDE SEQUENCE</scope>
    <source>
        <strain evidence="2">IBT 3081</strain>
    </source>
</reference>
<dbReference type="OrthoDB" id="4357769at2759"/>
<dbReference type="SUPFAM" id="SSF81383">
    <property type="entry name" value="F-box domain"/>
    <property type="match status" value="1"/>
</dbReference>
<sequence length="672" mass="75517">MEAFMARMQKQLEVERANPPPSTESFCYICGGASNRTQLLKRSTFVADENDDREDDFDTLYEDYCTCSEENSVSDDQLHEDSCRRRVGYDQSVIRLKDVKHWNPLENTEWTVTNPQKTVNLGPLVSEASETSKPGYSFKIQTKAGNQTDLFSSIPTELRLRVLEMLPTNSVLNLFLASPAFREVSLGLPQRFWRSRLSFDVPWCAEAAIRLVAQDEKHPFLFDKLLRLIREASEPDELNIFENGIPDAFVEDWRVLKNLRRIWINCEQIINDVEARHTTVRRQTGSASSQIGNLTSHKTIFVSRDFKGMPGAASVASFVTSAVKRHQLTAIIAHLGTGDQIIGIEFQLLDELSGRLFGNSSNSTIKVTLKSQTVITGVCISFGSPELNQNERRIRGLGFVTRESPEKPTHILGRWDEHDVLQILRVQPGMEVGGVTGEFNAQTITAFGIITANQLFTPINPSQPLGIDLDIHTQWVGRYPPLEWPLGQYFLESRRDGTGTNYPILTNPFPRVLEPPVHFVDLSKRKLCQVQAYGNFDAAEPHERFLKGLVFHFTDGSMERVGIVTSHQDILMSPVHGIEFEVEKNETIVDMVLYCAHGAVIDKSKAKLCGLQFITSLGKKLALGCTETGARVRKEAWPPVYSDLTEYGSVCGIQVALKPDRVERVGLALWTT</sequence>
<reference evidence="2" key="2">
    <citation type="journal article" date="2023" name="IMA Fungus">
        <title>Comparative genomic study of the Penicillium genus elucidates a diverse pangenome and 15 lateral gene transfer events.</title>
        <authorList>
            <person name="Petersen C."/>
            <person name="Sorensen T."/>
            <person name="Nielsen M.R."/>
            <person name="Sondergaard T.E."/>
            <person name="Sorensen J.L."/>
            <person name="Fitzpatrick D.A."/>
            <person name="Frisvad J.C."/>
            <person name="Nielsen K.L."/>
        </authorList>
    </citation>
    <scope>NUCLEOTIDE SEQUENCE</scope>
    <source>
        <strain evidence="2">IBT 3081</strain>
    </source>
</reference>
<dbReference type="InterPro" id="IPR001810">
    <property type="entry name" value="F-box_dom"/>
</dbReference>
<dbReference type="Proteomes" id="UP001147752">
    <property type="component" value="Unassembled WGS sequence"/>
</dbReference>
<evidence type="ECO:0000313" key="2">
    <source>
        <dbReference type="EMBL" id="KAJ5356452.1"/>
    </source>
</evidence>
<name>A0A9W9RA60_9EURO</name>
<feature type="domain" description="F-box" evidence="1">
    <location>
        <begin position="148"/>
        <end position="196"/>
    </location>
</feature>
<accession>A0A9W9RA60</accession>
<dbReference type="InterPro" id="IPR036404">
    <property type="entry name" value="Jacalin-like_lectin_dom_sf"/>
</dbReference>
<gene>
    <name evidence="2" type="ORF">N7517_011061</name>
</gene>
<evidence type="ECO:0000313" key="3">
    <source>
        <dbReference type="Proteomes" id="UP001147752"/>
    </source>
</evidence>
<dbReference type="PROSITE" id="PS50181">
    <property type="entry name" value="FBOX"/>
    <property type="match status" value="1"/>
</dbReference>
<protein>
    <recommendedName>
        <fullName evidence="1">F-box domain-containing protein</fullName>
    </recommendedName>
</protein>
<dbReference type="AlphaFoldDB" id="A0A9W9RA60"/>
<dbReference type="EMBL" id="JAPZBT010000006">
    <property type="protein sequence ID" value="KAJ5356452.1"/>
    <property type="molecule type" value="Genomic_DNA"/>
</dbReference>